<evidence type="ECO:0000256" key="3">
    <source>
        <dbReference type="ARBA" id="ARBA00023015"/>
    </source>
</evidence>
<evidence type="ECO:0000313" key="8">
    <source>
        <dbReference type="EMBL" id="PWU66599.1"/>
    </source>
</evidence>
<name>A0A317KY69_9BACI</name>
<keyword evidence="5" id="KW-0804">Transcription</keyword>
<comment type="caution">
    <text evidence="8">The sequence shown here is derived from an EMBL/GenBank/DDBJ whole genome shotgun (WGS) entry which is preliminary data.</text>
</comment>
<dbReference type="AlphaFoldDB" id="A0A317KY69"/>
<dbReference type="RefSeq" id="WP_054861155.1">
    <property type="nucleotide sequence ID" value="NZ_QGTD01000021.1"/>
</dbReference>
<dbReference type="GO" id="GO:0003723">
    <property type="term" value="F:RNA binding"/>
    <property type="evidence" value="ECO:0007669"/>
    <property type="project" value="UniProtKB-KW"/>
</dbReference>
<keyword evidence="1" id="KW-0677">Repeat</keyword>
<dbReference type="Proteomes" id="UP000245624">
    <property type="component" value="Unassembled WGS sequence"/>
</dbReference>
<dbReference type="SUPFAM" id="SSF63520">
    <property type="entry name" value="PTS-regulatory domain, PRD"/>
    <property type="match status" value="2"/>
</dbReference>
<keyword evidence="4" id="KW-0010">Activator</keyword>
<organism evidence="8 9">
    <name type="scientific">Gracilibacillus dipsosauri</name>
    <dbReference type="NCBI Taxonomy" id="178340"/>
    <lineage>
        <taxon>Bacteria</taxon>
        <taxon>Bacillati</taxon>
        <taxon>Bacillota</taxon>
        <taxon>Bacilli</taxon>
        <taxon>Bacillales</taxon>
        <taxon>Bacillaceae</taxon>
        <taxon>Gracilibacillus</taxon>
    </lineage>
</organism>
<dbReference type="InterPro" id="IPR011608">
    <property type="entry name" value="PRD"/>
</dbReference>
<evidence type="ECO:0000256" key="1">
    <source>
        <dbReference type="ARBA" id="ARBA00022737"/>
    </source>
</evidence>
<dbReference type="Gene3D" id="1.10.1790.10">
    <property type="entry name" value="PRD domain"/>
    <property type="match status" value="2"/>
</dbReference>
<dbReference type="Pfam" id="PF00874">
    <property type="entry name" value="PRD"/>
    <property type="match status" value="2"/>
</dbReference>
<evidence type="ECO:0000256" key="6">
    <source>
        <dbReference type="ARBA" id="ARBA00038510"/>
    </source>
</evidence>
<dbReference type="Gene3D" id="2.30.24.10">
    <property type="entry name" value="CAT RNA-binding domain"/>
    <property type="match status" value="1"/>
</dbReference>
<dbReference type="GO" id="GO:0045893">
    <property type="term" value="P:positive regulation of DNA-templated transcription"/>
    <property type="evidence" value="ECO:0007669"/>
    <property type="project" value="InterPro"/>
</dbReference>
<accession>A0A317KY69</accession>
<proteinExistence type="inferred from homology"/>
<feature type="domain" description="PRD" evidence="7">
    <location>
        <begin position="168"/>
        <end position="275"/>
    </location>
</feature>
<keyword evidence="9" id="KW-1185">Reference proteome</keyword>
<dbReference type="EMBL" id="QGTD01000021">
    <property type="protein sequence ID" value="PWU66599.1"/>
    <property type="molecule type" value="Genomic_DNA"/>
</dbReference>
<dbReference type="OrthoDB" id="9776005at2"/>
<comment type="similarity">
    <text evidence="6">Belongs to the transcriptional antiterminator BglG family.</text>
</comment>
<evidence type="ECO:0000256" key="4">
    <source>
        <dbReference type="ARBA" id="ARBA00023159"/>
    </source>
</evidence>
<protein>
    <submittedName>
        <fullName evidence="8">PRD domain-containing protein</fullName>
    </submittedName>
</protein>
<dbReference type="Pfam" id="PF03123">
    <property type="entry name" value="CAT_RBD"/>
    <property type="match status" value="1"/>
</dbReference>
<dbReference type="InterPro" id="IPR036650">
    <property type="entry name" value="CAT_RNA-bd_dom_sf"/>
</dbReference>
<dbReference type="SMART" id="SM01061">
    <property type="entry name" value="CAT_RBD"/>
    <property type="match status" value="1"/>
</dbReference>
<reference evidence="8 9" key="1">
    <citation type="submission" date="2018-05" db="EMBL/GenBank/DDBJ databases">
        <title>Genomic analysis of Gracilibacillus dipsosauri DD1 reveals novel features of a salt-tolerant amylase.</title>
        <authorList>
            <person name="Deutch C.E."/>
            <person name="Yang S."/>
        </authorList>
    </citation>
    <scope>NUCLEOTIDE SEQUENCE [LARGE SCALE GENOMIC DNA]</scope>
    <source>
        <strain evidence="8 9">DD1</strain>
    </source>
</reference>
<dbReference type="PANTHER" id="PTHR30185">
    <property type="entry name" value="CRYPTIC BETA-GLUCOSIDE BGL OPERON ANTITERMINATOR"/>
    <property type="match status" value="1"/>
</dbReference>
<evidence type="ECO:0000256" key="5">
    <source>
        <dbReference type="ARBA" id="ARBA00023163"/>
    </source>
</evidence>
<dbReference type="PANTHER" id="PTHR30185:SF15">
    <property type="entry name" value="CRYPTIC BETA-GLUCOSIDE BGL OPERON ANTITERMINATOR"/>
    <property type="match status" value="1"/>
</dbReference>
<dbReference type="InterPro" id="IPR050661">
    <property type="entry name" value="BglG_antiterminators"/>
</dbReference>
<dbReference type="SUPFAM" id="SSF50151">
    <property type="entry name" value="SacY-like RNA-binding domain"/>
    <property type="match status" value="1"/>
</dbReference>
<dbReference type="InterPro" id="IPR004341">
    <property type="entry name" value="CAT_RNA-bd_dom"/>
</dbReference>
<keyword evidence="3" id="KW-0805">Transcription regulation</keyword>
<evidence type="ECO:0000259" key="7">
    <source>
        <dbReference type="PROSITE" id="PS51372"/>
    </source>
</evidence>
<feature type="domain" description="PRD" evidence="7">
    <location>
        <begin position="62"/>
        <end position="167"/>
    </location>
</feature>
<sequence>MKINRVLNNNAVVIKEGNTEKIILGPGIAFQKGKNDLIDQAKVEKIFILKEENKKFQELLETLPEEHILLGEEIISYAEEKLGIKLNEHIHISLTDHLSFAIERSQKGINIKNKLINEIRLLYHEEFDIGLWAVEKMEERMGIPIPIDEAAYIAVHIHTAKMNFQNVEKTVQKAAIIQDMVDIISSDLNIAIEKGSMTYQRLITHLEFAINRYYSDQDFYQLDEEMLKMIKEKHEQAYTCASVAANFARTEYNIDFPESELAYIALHVQRLIYEK</sequence>
<dbReference type="InterPro" id="IPR036634">
    <property type="entry name" value="PRD_sf"/>
</dbReference>
<evidence type="ECO:0000313" key="9">
    <source>
        <dbReference type="Proteomes" id="UP000245624"/>
    </source>
</evidence>
<gene>
    <name evidence="8" type="ORF">DLJ74_19450</name>
</gene>
<evidence type="ECO:0000256" key="2">
    <source>
        <dbReference type="ARBA" id="ARBA00022884"/>
    </source>
</evidence>
<dbReference type="PROSITE" id="PS51372">
    <property type="entry name" value="PRD_2"/>
    <property type="match status" value="2"/>
</dbReference>
<dbReference type="InterPro" id="IPR001550">
    <property type="entry name" value="Transcrpt_antitermin_CS"/>
</dbReference>
<dbReference type="PROSITE" id="PS00654">
    <property type="entry name" value="PRD_1"/>
    <property type="match status" value="1"/>
</dbReference>
<keyword evidence="2" id="KW-0694">RNA-binding</keyword>